<organism evidence="10 11">
    <name type="scientific">Kaistia dalseonensis</name>
    <dbReference type="NCBI Taxonomy" id="410840"/>
    <lineage>
        <taxon>Bacteria</taxon>
        <taxon>Pseudomonadati</taxon>
        <taxon>Pseudomonadota</taxon>
        <taxon>Alphaproteobacteria</taxon>
        <taxon>Hyphomicrobiales</taxon>
        <taxon>Kaistiaceae</taxon>
        <taxon>Kaistia</taxon>
    </lineage>
</organism>
<name>A0ABU0H5H9_9HYPH</name>
<keyword evidence="6 8" id="KW-0460">Magnesium</keyword>
<keyword evidence="4 8" id="KW-0479">Metal-binding</keyword>
<dbReference type="InterPro" id="IPR029060">
    <property type="entry name" value="PIN-like_dom_sf"/>
</dbReference>
<evidence type="ECO:0000259" key="9">
    <source>
        <dbReference type="Pfam" id="PF01850"/>
    </source>
</evidence>
<keyword evidence="5 8" id="KW-0378">Hydrolase</keyword>
<dbReference type="Gene3D" id="3.40.50.1010">
    <property type="entry name" value="5'-nuclease"/>
    <property type="match status" value="1"/>
</dbReference>
<evidence type="ECO:0000256" key="4">
    <source>
        <dbReference type="ARBA" id="ARBA00022723"/>
    </source>
</evidence>
<gene>
    <name evidence="8" type="primary">vapC</name>
    <name evidence="10" type="ORF">QO014_001935</name>
</gene>
<feature type="domain" description="PIN" evidence="9">
    <location>
        <begin position="2"/>
        <end position="127"/>
    </location>
</feature>
<evidence type="ECO:0000313" key="11">
    <source>
        <dbReference type="Proteomes" id="UP001241603"/>
    </source>
</evidence>
<dbReference type="RefSeq" id="WP_266348464.1">
    <property type="nucleotide sequence ID" value="NZ_JAPKNG010000002.1"/>
</dbReference>
<protein>
    <recommendedName>
        <fullName evidence="8">Ribonuclease VapC</fullName>
        <shortName evidence="8">RNase VapC</shortName>
        <ecNumber evidence="8">3.1.-.-</ecNumber>
    </recommendedName>
    <alternativeName>
        <fullName evidence="8">Toxin VapC</fullName>
    </alternativeName>
</protein>
<accession>A0ABU0H5H9</accession>
<sequence length="140" mass="15215">MIILDTNVLSELMKPADAASEAVLDWFGFLTVAEAFTTSITLAETLSGIELMPGGRRKNEKKAAAERVVALFAGRVFPFDEQAATYYAPLLSERRRAGRSIAPFDMQIAAIALACDMGVATRNVRDFEDCGVAVVDPWVL</sequence>
<proteinExistence type="inferred from homology"/>
<dbReference type="PANTHER" id="PTHR33653">
    <property type="entry name" value="RIBONUCLEASE VAPC2"/>
    <property type="match status" value="1"/>
</dbReference>
<dbReference type="HAMAP" id="MF_00265">
    <property type="entry name" value="VapC_Nob1"/>
    <property type="match status" value="1"/>
</dbReference>
<evidence type="ECO:0000256" key="1">
    <source>
        <dbReference type="ARBA" id="ARBA00001946"/>
    </source>
</evidence>
<dbReference type="CDD" id="cd18731">
    <property type="entry name" value="PIN_NgFitB-like"/>
    <property type="match status" value="1"/>
</dbReference>
<evidence type="ECO:0000256" key="6">
    <source>
        <dbReference type="ARBA" id="ARBA00022842"/>
    </source>
</evidence>
<feature type="binding site" evidence="8">
    <location>
        <position position="105"/>
    </location>
    <ligand>
        <name>Mg(2+)</name>
        <dbReference type="ChEBI" id="CHEBI:18420"/>
    </ligand>
</feature>
<dbReference type="EC" id="3.1.-.-" evidence="8"/>
<dbReference type="InterPro" id="IPR050556">
    <property type="entry name" value="Type_II_TA_system_RNase"/>
</dbReference>
<dbReference type="SUPFAM" id="SSF88723">
    <property type="entry name" value="PIN domain-like"/>
    <property type="match status" value="1"/>
</dbReference>
<evidence type="ECO:0000313" key="10">
    <source>
        <dbReference type="EMBL" id="MDQ0437550.1"/>
    </source>
</evidence>
<dbReference type="PANTHER" id="PTHR33653:SF1">
    <property type="entry name" value="RIBONUCLEASE VAPC2"/>
    <property type="match status" value="1"/>
</dbReference>
<keyword evidence="8" id="KW-0800">Toxin</keyword>
<keyword evidence="11" id="KW-1185">Reference proteome</keyword>
<keyword evidence="3 8" id="KW-0540">Nuclease</keyword>
<dbReference type="Pfam" id="PF01850">
    <property type="entry name" value="PIN"/>
    <property type="match status" value="1"/>
</dbReference>
<dbReference type="EMBL" id="JAUSVO010000002">
    <property type="protein sequence ID" value="MDQ0437550.1"/>
    <property type="molecule type" value="Genomic_DNA"/>
</dbReference>
<dbReference type="InterPro" id="IPR022907">
    <property type="entry name" value="VapC_family"/>
</dbReference>
<comment type="similarity">
    <text evidence="7 8">Belongs to the PINc/VapC protein family.</text>
</comment>
<dbReference type="Proteomes" id="UP001241603">
    <property type="component" value="Unassembled WGS sequence"/>
</dbReference>
<reference evidence="10 11" key="1">
    <citation type="submission" date="2023-07" db="EMBL/GenBank/DDBJ databases">
        <title>Genomic Encyclopedia of Type Strains, Phase IV (KMG-IV): sequencing the most valuable type-strain genomes for metagenomic binning, comparative biology and taxonomic classification.</title>
        <authorList>
            <person name="Goeker M."/>
        </authorList>
    </citation>
    <scope>NUCLEOTIDE SEQUENCE [LARGE SCALE GENOMIC DNA]</scope>
    <source>
        <strain evidence="10 11">B6-8</strain>
    </source>
</reference>
<comment type="caution">
    <text evidence="10">The sequence shown here is derived from an EMBL/GenBank/DDBJ whole genome shotgun (WGS) entry which is preliminary data.</text>
</comment>
<keyword evidence="2 8" id="KW-1277">Toxin-antitoxin system</keyword>
<comment type="cofactor">
    <cofactor evidence="1 8">
        <name>Mg(2+)</name>
        <dbReference type="ChEBI" id="CHEBI:18420"/>
    </cofactor>
</comment>
<feature type="binding site" evidence="8">
    <location>
        <position position="5"/>
    </location>
    <ligand>
        <name>Mg(2+)</name>
        <dbReference type="ChEBI" id="CHEBI:18420"/>
    </ligand>
</feature>
<evidence type="ECO:0000256" key="3">
    <source>
        <dbReference type="ARBA" id="ARBA00022722"/>
    </source>
</evidence>
<evidence type="ECO:0000256" key="7">
    <source>
        <dbReference type="ARBA" id="ARBA00038093"/>
    </source>
</evidence>
<evidence type="ECO:0000256" key="2">
    <source>
        <dbReference type="ARBA" id="ARBA00022649"/>
    </source>
</evidence>
<comment type="function">
    <text evidence="8">Toxic component of a toxin-antitoxin (TA) system. An RNase.</text>
</comment>
<evidence type="ECO:0000256" key="5">
    <source>
        <dbReference type="ARBA" id="ARBA00022801"/>
    </source>
</evidence>
<dbReference type="InterPro" id="IPR002716">
    <property type="entry name" value="PIN_dom"/>
</dbReference>
<evidence type="ECO:0000256" key="8">
    <source>
        <dbReference type="HAMAP-Rule" id="MF_00265"/>
    </source>
</evidence>